<dbReference type="PANTHER" id="PTHR30595">
    <property type="entry name" value="GLPR-RELATED TRANSCRIPTIONAL REPRESSOR"/>
    <property type="match status" value="1"/>
</dbReference>
<dbReference type="InterPro" id="IPR038475">
    <property type="entry name" value="RecG_C_sf"/>
</dbReference>
<gene>
    <name evidence="2" type="ORF">J2S37_000762</name>
</gene>
<name>A0ABU2B876_9CORY</name>
<accession>A0ABU2B876</accession>
<organism evidence="2 3">
    <name type="scientific">Corynebacterium felinum</name>
    <dbReference type="NCBI Taxonomy" id="131318"/>
    <lineage>
        <taxon>Bacteria</taxon>
        <taxon>Bacillati</taxon>
        <taxon>Actinomycetota</taxon>
        <taxon>Actinomycetes</taxon>
        <taxon>Mycobacteriales</taxon>
        <taxon>Corynebacteriaceae</taxon>
        <taxon>Corynebacterium</taxon>
    </lineage>
</organism>
<keyword evidence="2" id="KW-0547">Nucleotide-binding</keyword>
<comment type="caution">
    <text evidence="2">The sequence shown here is derived from an EMBL/GenBank/DDBJ whole genome shotgun (WGS) entry which is preliminary data.</text>
</comment>
<dbReference type="Gene3D" id="6.10.10.130">
    <property type="match status" value="1"/>
</dbReference>
<dbReference type="GO" id="GO:0003678">
    <property type="term" value="F:DNA helicase activity"/>
    <property type="evidence" value="ECO:0007669"/>
    <property type="project" value="UniProtKB-EC"/>
</dbReference>
<dbReference type="EC" id="3.6.4.12" evidence="2"/>
<evidence type="ECO:0000313" key="3">
    <source>
        <dbReference type="Proteomes" id="UP001183619"/>
    </source>
</evidence>
<dbReference type="InterPro" id="IPR038461">
    <property type="entry name" value="Schlafen_AlbA_2_dom_sf"/>
</dbReference>
<keyword evidence="2" id="KW-0378">Hydrolase</keyword>
<keyword evidence="2" id="KW-0067">ATP-binding</keyword>
<dbReference type="Proteomes" id="UP001183619">
    <property type="component" value="Unassembled WGS sequence"/>
</dbReference>
<evidence type="ECO:0000259" key="1">
    <source>
        <dbReference type="Pfam" id="PF04326"/>
    </source>
</evidence>
<dbReference type="RefSeq" id="WP_277104398.1">
    <property type="nucleotide sequence ID" value="NZ_BAAAJS010000006.1"/>
</dbReference>
<dbReference type="PANTHER" id="PTHR30595:SF6">
    <property type="entry name" value="SCHLAFEN ALBA-2 DOMAIN-CONTAINING PROTEIN"/>
    <property type="match status" value="1"/>
</dbReference>
<dbReference type="GO" id="GO:0016787">
    <property type="term" value="F:hydrolase activity"/>
    <property type="evidence" value="ECO:0007669"/>
    <property type="project" value="UniProtKB-KW"/>
</dbReference>
<proteinExistence type="predicted"/>
<protein>
    <submittedName>
        <fullName evidence="2">ATP-dependent DNA helicase RecG</fullName>
        <ecNumber evidence="2">3.6.4.12</ecNumber>
    </submittedName>
</protein>
<feature type="domain" description="Schlafen AlbA-2" evidence="1">
    <location>
        <begin position="27"/>
        <end position="153"/>
    </location>
</feature>
<dbReference type="Gene3D" id="3.30.565.60">
    <property type="match status" value="1"/>
</dbReference>
<evidence type="ECO:0000313" key="2">
    <source>
        <dbReference type="EMBL" id="MDR7354224.1"/>
    </source>
</evidence>
<keyword evidence="2" id="KW-0347">Helicase</keyword>
<reference evidence="2 3" key="1">
    <citation type="submission" date="2023-07" db="EMBL/GenBank/DDBJ databases">
        <title>Sequencing the genomes of 1000 actinobacteria strains.</title>
        <authorList>
            <person name="Klenk H.-P."/>
        </authorList>
    </citation>
    <scope>NUCLEOTIDE SEQUENCE [LARGE SCALE GENOMIC DNA]</scope>
    <source>
        <strain evidence="2 3">DSM 44508</strain>
    </source>
</reference>
<dbReference type="Pfam" id="PF04326">
    <property type="entry name" value="SLFN_AlbA_2"/>
    <property type="match status" value="1"/>
</dbReference>
<sequence>MNAGHFNQHVYEALNRIWAGERAADCEDATLDFKEEPTRHNYGTDQRVKDKLKDLITDACICFANGEEEYAYLILGVSDKARGPEAFRGTSADVHSLRQAVYDRTQPKFQVHAEELIFHDKRLIVFTVPRGLSVIQRTNGSATYRVKDACIPLEPEELRRLQHRRSNPDYTFYQSTLDLNDLSPEALAYGKSLYQRRVTAEQKPLNVPLTDEDFLTVLGLILPNGKLTLAAEILFSPARNGLRAQYLLKKFSLFDDPEIYDFLGPLVELIPQLLAKINEAASGQVATVVFPNGQEIRIPRFPARAIDEVIYNAFAHRNWQLKAPVVIEQSPQELRIISPGGFPQGVNENTVLGTASYPVNECLMQALRILGLVERASQGFSRMWSAMLETGREAPVVTEENYHVSVTLDSGKPRVDFIQALTALREHFPEHILNNVGSLIIIRQLCDFNVITVTKAQQLTQCDARVVRQYFDLLEEHGLVQPVGYNKDQWALSERAYTVVSRFIQIPLTIGNLPDWVEKQLASGVLLSNKDIVQRTGLDPQEVTAVLRYLHGAGKIMKDPAGPSRGPTVRWIKA</sequence>
<keyword evidence="3" id="KW-1185">Reference proteome</keyword>
<dbReference type="InterPro" id="IPR007421">
    <property type="entry name" value="Schlafen_AlbA_2_dom"/>
</dbReference>
<dbReference type="EMBL" id="JAVDYF010000001">
    <property type="protein sequence ID" value="MDR7354224.1"/>
    <property type="molecule type" value="Genomic_DNA"/>
</dbReference>
<dbReference type="Pfam" id="PF13749">
    <property type="entry name" value="HATPase_c_4"/>
    <property type="match status" value="1"/>
</dbReference>
<dbReference type="Gene3D" id="3.30.950.30">
    <property type="entry name" value="Schlafen, AAA domain"/>
    <property type="match status" value="1"/>
</dbReference>